<evidence type="ECO:0000313" key="1">
    <source>
        <dbReference type="EMBL" id="EST45473.1"/>
    </source>
</evidence>
<protein>
    <submittedName>
        <fullName evidence="1">Uncharacterized protein</fullName>
    </submittedName>
</protein>
<reference evidence="1" key="1">
    <citation type="journal article" date="2014" name="PLoS Genet.">
        <title>The Genome of Spironucleus salmonicida Highlights a Fish Pathogen Adapted to Fluctuating Environments.</title>
        <authorList>
            <person name="Xu F."/>
            <person name="Jerlstrom-Hultqvist J."/>
            <person name="Einarsson E."/>
            <person name="Astvaldsson A."/>
            <person name="Svard S.G."/>
            <person name="Andersson J.O."/>
        </authorList>
    </citation>
    <scope>NUCLEOTIDE SEQUENCE</scope>
</reference>
<dbReference type="EMBL" id="KI546094">
    <property type="protein sequence ID" value="EST45473.1"/>
    <property type="molecule type" value="Genomic_DNA"/>
</dbReference>
<accession>V6LMN1</accession>
<gene>
    <name evidence="1" type="ORF">SS50377_14543</name>
</gene>
<organism evidence="1">
    <name type="scientific">Spironucleus salmonicida</name>
    <dbReference type="NCBI Taxonomy" id="348837"/>
    <lineage>
        <taxon>Eukaryota</taxon>
        <taxon>Metamonada</taxon>
        <taxon>Diplomonadida</taxon>
        <taxon>Hexamitidae</taxon>
        <taxon>Hexamitinae</taxon>
        <taxon>Spironucleus</taxon>
    </lineage>
</organism>
<dbReference type="AlphaFoldDB" id="V6LMN1"/>
<sequence>MMLTPRLRPCQHQLRSEVDSFPKLAQLPDIINTRFSTGLSILESFKQANSEQYGYRQQRKILKLVF</sequence>
<name>V6LMN1_9EUKA</name>
<proteinExistence type="predicted"/>